<feature type="transmembrane region" description="Helical" evidence="1">
    <location>
        <begin position="147"/>
        <end position="172"/>
    </location>
</feature>
<keyword evidence="1" id="KW-1133">Transmembrane helix</keyword>
<protein>
    <submittedName>
        <fullName evidence="2">Phosphatidate cytidylyltransferase</fullName>
        <ecNumber evidence="2">2.7.7.41</ecNumber>
    </submittedName>
</protein>
<feature type="transmembrane region" description="Helical" evidence="1">
    <location>
        <begin position="254"/>
        <end position="275"/>
    </location>
</feature>
<evidence type="ECO:0000313" key="2">
    <source>
        <dbReference type="EMBL" id="QDU96313.1"/>
    </source>
</evidence>
<dbReference type="RefSeq" id="WP_145054954.1">
    <property type="nucleotide sequence ID" value="NZ_CP036433.1"/>
</dbReference>
<dbReference type="KEGG" id="lcre:Pla8534_41330"/>
<keyword evidence="1" id="KW-0812">Transmembrane</keyword>
<keyword evidence="2" id="KW-0808">Transferase</keyword>
<dbReference type="GO" id="GO:0005886">
    <property type="term" value="C:plasma membrane"/>
    <property type="evidence" value="ECO:0007669"/>
    <property type="project" value="TreeGrafter"/>
</dbReference>
<keyword evidence="3" id="KW-1185">Reference proteome</keyword>
<dbReference type="GO" id="GO:0004605">
    <property type="term" value="F:phosphatidate cytidylyltransferase activity"/>
    <property type="evidence" value="ECO:0007669"/>
    <property type="project" value="UniProtKB-EC"/>
</dbReference>
<feature type="transmembrane region" description="Helical" evidence="1">
    <location>
        <begin position="14"/>
        <end position="34"/>
    </location>
</feature>
<accession>A0A518DWV4</accession>
<feature type="transmembrane region" description="Helical" evidence="1">
    <location>
        <begin position="184"/>
        <end position="205"/>
    </location>
</feature>
<gene>
    <name evidence="2" type="primary">cdsA_2</name>
    <name evidence="2" type="ORF">Pla8534_41330</name>
</gene>
<dbReference type="Pfam" id="PF01148">
    <property type="entry name" value="CTP_transf_1"/>
    <property type="match status" value="1"/>
</dbReference>
<name>A0A518DWV4_9BACT</name>
<evidence type="ECO:0000256" key="1">
    <source>
        <dbReference type="SAM" id="Phobius"/>
    </source>
</evidence>
<feature type="transmembrane region" description="Helical" evidence="1">
    <location>
        <begin position="54"/>
        <end position="82"/>
    </location>
</feature>
<feature type="transmembrane region" description="Helical" evidence="1">
    <location>
        <begin position="102"/>
        <end position="135"/>
    </location>
</feature>
<dbReference type="PANTHER" id="PTHR43535:SF1">
    <property type="entry name" value="PHOSPHATIDATE CYTIDYLYLTRANSFERASE"/>
    <property type="match status" value="1"/>
</dbReference>
<dbReference type="GO" id="GO:0009273">
    <property type="term" value="P:peptidoglycan-based cell wall biogenesis"/>
    <property type="evidence" value="ECO:0007669"/>
    <property type="project" value="TreeGrafter"/>
</dbReference>
<reference evidence="2 3" key="1">
    <citation type="submission" date="2019-02" db="EMBL/GenBank/DDBJ databases">
        <title>Deep-cultivation of Planctomycetes and their phenomic and genomic characterization uncovers novel biology.</title>
        <authorList>
            <person name="Wiegand S."/>
            <person name="Jogler M."/>
            <person name="Boedeker C."/>
            <person name="Pinto D."/>
            <person name="Vollmers J."/>
            <person name="Rivas-Marin E."/>
            <person name="Kohn T."/>
            <person name="Peeters S.H."/>
            <person name="Heuer A."/>
            <person name="Rast P."/>
            <person name="Oberbeckmann S."/>
            <person name="Bunk B."/>
            <person name="Jeske O."/>
            <person name="Meyerdierks A."/>
            <person name="Storesund J.E."/>
            <person name="Kallscheuer N."/>
            <person name="Luecker S."/>
            <person name="Lage O.M."/>
            <person name="Pohl T."/>
            <person name="Merkel B.J."/>
            <person name="Hornburger P."/>
            <person name="Mueller R.-W."/>
            <person name="Bruemmer F."/>
            <person name="Labrenz M."/>
            <person name="Spormann A.M."/>
            <person name="Op den Camp H."/>
            <person name="Overmann J."/>
            <person name="Amann R."/>
            <person name="Jetten M.S.M."/>
            <person name="Mascher T."/>
            <person name="Medema M.H."/>
            <person name="Devos D.P."/>
            <person name="Kaster A.-K."/>
            <person name="Ovreas L."/>
            <person name="Rohde M."/>
            <person name="Galperin M.Y."/>
            <person name="Jogler C."/>
        </authorList>
    </citation>
    <scope>NUCLEOTIDE SEQUENCE [LARGE SCALE GENOMIC DNA]</scope>
    <source>
        <strain evidence="2 3">Pla85_3_4</strain>
    </source>
</reference>
<keyword evidence="2" id="KW-0548">Nucleotidyltransferase</keyword>
<keyword evidence="1" id="KW-0472">Membrane</keyword>
<dbReference type="PANTHER" id="PTHR43535">
    <property type="entry name" value="PHOSPHATIDATE CYTIDYLYLTRANSFERASE"/>
    <property type="match status" value="1"/>
</dbReference>
<organism evidence="2 3">
    <name type="scientific">Lignipirellula cremea</name>
    <dbReference type="NCBI Taxonomy" id="2528010"/>
    <lineage>
        <taxon>Bacteria</taxon>
        <taxon>Pseudomonadati</taxon>
        <taxon>Planctomycetota</taxon>
        <taxon>Planctomycetia</taxon>
        <taxon>Pirellulales</taxon>
        <taxon>Pirellulaceae</taxon>
        <taxon>Lignipirellula</taxon>
    </lineage>
</organism>
<dbReference type="Proteomes" id="UP000317648">
    <property type="component" value="Chromosome"/>
</dbReference>
<dbReference type="EMBL" id="CP036433">
    <property type="protein sequence ID" value="QDU96313.1"/>
    <property type="molecule type" value="Genomic_DNA"/>
</dbReference>
<dbReference type="OrthoDB" id="9799199at2"/>
<evidence type="ECO:0000313" key="3">
    <source>
        <dbReference type="Proteomes" id="UP000317648"/>
    </source>
</evidence>
<dbReference type="EC" id="2.7.7.41" evidence="2"/>
<sequence>MNLLPLVPPLEPPVWWTLGAMFTAMLVGTGIRWASLRKADTPEAESRLASLRTWWILAGLLAANVLLGPVAICVTLTVVGWLGLREYFAITAPADAVRPGQWLALAIVPVHYLLVGLGQLGAAWLLLPLILVGLCLAEGGTSPRGAFFWKAWIEFRGVLLVVFCLSHAVLLFTARGEDVSYSQAAGRFLFLVLLTELNDISQALWGRRLGVHKITPVLSPHKTWEGLIGGAITTVLAAVALGYGLSSWNQGPGWLFSGLAGLMISLGGFAGDLSISAIKRQAGVKDSGDLLPGMGGVLDRIDSLNFTAPLFFYFVCFAAE</sequence>
<feature type="transmembrane region" description="Helical" evidence="1">
    <location>
        <begin position="226"/>
        <end position="248"/>
    </location>
</feature>
<dbReference type="AlphaFoldDB" id="A0A518DWV4"/>
<proteinExistence type="predicted"/>